<reference evidence="2" key="2">
    <citation type="submission" date="2023-06" db="EMBL/GenBank/DDBJ databases">
        <authorList>
            <person name="Ma L."/>
            <person name="Liu K.-W."/>
            <person name="Li Z."/>
            <person name="Hsiao Y.-Y."/>
            <person name="Qi Y."/>
            <person name="Fu T."/>
            <person name="Tang G."/>
            <person name="Zhang D."/>
            <person name="Sun W.-H."/>
            <person name="Liu D.-K."/>
            <person name="Li Y."/>
            <person name="Chen G.-Z."/>
            <person name="Liu X.-D."/>
            <person name="Liao X.-Y."/>
            <person name="Jiang Y.-T."/>
            <person name="Yu X."/>
            <person name="Hao Y."/>
            <person name="Huang J."/>
            <person name="Zhao X.-W."/>
            <person name="Ke S."/>
            <person name="Chen Y.-Y."/>
            <person name="Wu W.-L."/>
            <person name="Hsu J.-L."/>
            <person name="Lin Y.-F."/>
            <person name="Huang M.-D."/>
            <person name="Li C.-Y."/>
            <person name="Huang L."/>
            <person name="Wang Z.-W."/>
            <person name="Zhao X."/>
            <person name="Zhong W.-Y."/>
            <person name="Peng D.-H."/>
            <person name="Ahmad S."/>
            <person name="Lan S."/>
            <person name="Zhang J.-S."/>
            <person name="Tsai W.-C."/>
            <person name="Van De Peer Y."/>
            <person name="Liu Z.-J."/>
        </authorList>
    </citation>
    <scope>NUCLEOTIDE SEQUENCE</scope>
    <source>
        <strain evidence="2">SCP</strain>
        <tissue evidence="2">Leaves</tissue>
    </source>
</reference>
<dbReference type="InterPro" id="IPR057452">
    <property type="entry name" value="BRWD/PHIP_N"/>
</dbReference>
<dbReference type="AlphaFoldDB" id="A0AAV9BRA5"/>
<dbReference type="InterPro" id="IPR052060">
    <property type="entry name" value="Bromo_WD_repeat"/>
</dbReference>
<reference evidence="2" key="1">
    <citation type="journal article" date="2023" name="Nat. Commun.">
        <title>Diploid and tetraploid genomes of Acorus and the evolution of monocots.</title>
        <authorList>
            <person name="Ma L."/>
            <person name="Liu K.W."/>
            <person name="Li Z."/>
            <person name="Hsiao Y.Y."/>
            <person name="Qi Y."/>
            <person name="Fu T."/>
            <person name="Tang G.D."/>
            <person name="Zhang D."/>
            <person name="Sun W.H."/>
            <person name="Liu D.K."/>
            <person name="Li Y."/>
            <person name="Chen G.Z."/>
            <person name="Liu X.D."/>
            <person name="Liao X.Y."/>
            <person name="Jiang Y.T."/>
            <person name="Yu X."/>
            <person name="Hao Y."/>
            <person name="Huang J."/>
            <person name="Zhao X.W."/>
            <person name="Ke S."/>
            <person name="Chen Y.Y."/>
            <person name="Wu W.L."/>
            <person name="Hsu J.L."/>
            <person name="Lin Y.F."/>
            <person name="Huang M.D."/>
            <person name="Li C.Y."/>
            <person name="Huang L."/>
            <person name="Wang Z.W."/>
            <person name="Zhao X."/>
            <person name="Zhong W.Y."/>
            <person name="Peng D.H."/>
            <person name="Ahmad S."/>
            <person name="Lan S."/>
            <person name="Zhang J.S."/>
            <person name="Tsai W.C."/>
            <person name="Van de Peer Y."/>
            <person name="Liu Z.J."/>
        </authorList>
    </citation>
    <scope>NUCLEOTIDE SEQUENCE</scope>
    <source>
        <strain evidence="2">SCP</strain>
    </source>
</reference>
<dbReference type="EMBL" id="JAUJYN010000002">
    <property type="protein sequence ID" value="KAK1278956.1"/>
    <property type="molecule type" value="Genomic_DNA"/>
</dbReference>
<dbReference type="Pfam" id="PF25437">
    <property type="entry name" value="BRWD1_N"/>
    <property type="match status" value="1"/>
</dbReference>
<dbReference type="GO" id="GO:0008360">
    <property type="term" value="P:regulation of cell shape"/>
    <property type="evidence" value="ECO:0007669"/>
    <property type="project" value="TreeGrafter"/>
</dbReference>
<comment type="caution">
    <text evidence="2">The sequence shown here is derived from an EMBL/GenBank/DDBJ whole genome shotgun (WGS) entry which is preliminary data.</text>
</comment>
<keyword evidence="3" id="KW-1185">Reference proteome</keyword>
<evidence type="ECO:0000313" key="2">
    <source>
        <dbReference type="EMBL" id="KAK1278956.1"/>
    </source>
</evidence>
<dbReference type="PANTHER" id="PTHR16266">
    <property type="entry name" value="WD REPEAT DOMAIN 9"/>
    <property type="match status" value="1"/>
</dbReference>
<dbReference type="GO" id="GO:0005634">
    <property type="term" value="C:nucleus"/>
    <property type="evidence" value="ECO:0007669"/>
    <property type="project" value="TreeGrafter"/>
</dbReference>
<protein>
    <recommendedName>
        <fullName evidence="1">BRWD/PHIP N-terminal domain-containing protein</fullName>
    </recommendedName>
</protein>
<dbReference type="Proteomes" id="UP001179952">
    <property type="component" value="Unassembled WGS sequence"/>
</dbReference>
<proteinExistence type="predicted"/>
<organism evidence="2 3">
    <name type="scientific">Acorus gramineus</name>
    <name type="common">Dwarf sweet flag</name>
    <dbReference type="NCBI Taxonomy" id="55184"/>
    <lineage>
        <taxon>Eukaryota</taxon>
        <taxon>Viridiplantae</taxon>
        <taxon>Streptophyta</taxon>
        <taxon>Embryophyta</taxon>
        <taxon>Tracheophyta</taxon>
        <taxon>Spermatophyta</taxon>
        <taxon>Magnoliopsida</taxon>
        <taxon>Liliopsida</taxon>
        <taxon>Acoraceae</taxon>
        <taxon>Acorus</taxon>
    </lineage>
</organism>
<feature type="domain" description="BRWD/PHIP N-terminal" evidence="1">
    <location>
        <begin position="44"/>
        <end position="139"/>
    </location>
</feature>
<evidence type="ECO:0000259" key="1">
    <source>
        <dbReference type="Pfam" id="PF25437"/>
    </source>
</evidence>
<dbReference type="PANTHER" id="PTHR16266:SF17">
    <property type="entry name" value="BRWD3"/>
    <property type="match status" value="1"/>
</dbReference>
<dbReference type="GO" id="GO:0007010">
    <property type="term" value="P:cytoskeleton organization"/>
    <property type="evidence" value="ECO:0007669"/>
    <property type="project" value="TreeGrafter"/>
</dbReference>
<evidence type="ECO:0000313" key="3">
    <source>
        <dbReference type="Proteomes" id="UP001179952"/>
    </source>
</evidence>
<dbReference type="GO" id="GO:0006357">
    <property type="term" value="P:regulation of transcription by RNA polymerase II"/>
    <property type="evidence" value="ECO:0007669"/>
    <property type="project" value="TreeGrafter"/>
</dbReference>
<accession>A0AAV9BRA5</accession>
<sequence length="173" mass="19126">MAPRKHKPSGDPSSLNMEPLNFPKKALEISLLEDPKINAGPPASDADVDIDIREVHFLIMHFLSAGPCKRTCGQFWKELLENQLLPRRYHAWYSRNGECSGNEDDNGISFPLCYDNLVERYPHIEKDHLVKLLKSLILSCAPPLHGMFGGNAPNAGDVPTLLGSGSFSLIGCM</sequence>
<name>A0AAV9BRA5_ACOGR</name>
<gene>
    <name evidence="2" type="ORF">QJS04_geneDACA007096</name>
</gene>